<protein>
    <submittedName>
        <fullName evidence="1">Uncharacterized protein</fullName>
    </submittedName>
</protein>
<proteinExistence type="predicted"/>
<comment type="caution">
    <text evidence="1">The sequence shown here is derived from an EMBL/GenBank/DDBJ whole genome shotgun (WGS) entry which is preliminary data.</text>
</comment>
<dbReference type="AlphaFoldDB" id="A0A3L6DHZ7"/>
<evidence type="ECO:0000313" key="1">
    <source>
        <dbReference type="EMBL" id="PWZ07111.1"/>
    </source>
</evidence>
<name>A0A3L6DHZ7_MAIZE</name>
<dbReference type="EMBL" id="NCVQ01000010">
    <property type="protein sequence ID" value="PWZ07111.1"/>
    <property type="molecule type" value="Genomic_DNA"/>
</dbReference>
<reference evidence="1" key="1">
    <citation type="journal article" date="2018" name="Nat. Genet.">
        <title>Extensive intraspecific gene order and gene structural variations between Mo17 and other maize genomes.</title>
        <authorList>
            <person name="Sun S."/>
            <person name="Zhou Y."/>
            <person name="Chen J."/>
            <person name="Shi J."/>
            <person name="Zhao H."/>
            <person name="Zhao H."/>
            <person name="Song W."/>
            <person name="Zhang M."/>
            <person name="Cui Y."/>
            <person name="Dong X."/>
            <person name="Liu H."/>
            <person name="Ma X."/>
            <person name="Jiao Y."/>
            <person name="Wang B."/>
            <person name="Wei X."/>
            <person name="Stein J.C."/>
            <person name="Glaubitz J.C."/>
            <person name="Lu F."/>
            <person name="Yu G."/>
            <person name="Liang C."/>
            <person name="Fengler K."/>
            <person name="Li B."/>
            <person name="Rafalski A."/>
            <person name="Schnable P.S."/>
            <person name="Ware D.H."/>
            <person name="Buckler E.S."/>
            <person name="Lai J."/>
        </authorList>
    </citation>
    <scope>NUCLEOTIDE SEQUENCE [LARGE SCALE GENOMIC DNA]</scope>
    <source>
        <tissue evidence="1">Seedling</tissue>
    </source>
</reference>
<gene>
    <name evidence="1" type="ORF">Zm00014a_033423</name>
</gene>
<organism evidence="1">
    <name type="scientific">Zea mays</name>
    <name type="common">Maize</name>
    <dbReference type="NCBI Taxonomy" id="4577"/>
    <lineage>
        <taxon>Eukaryota</taxon>
        <taxon>Viridiplantae</taxon>
        <taxon>Streptophyta</taxon>
        <taxon>Embryophyta</taxon>
        <taxon>Tracheophyta</taxon>
        <taxon>Spermatophyta</taxon>
        <taxon>Magnoliopsida</taxon>
        <taxon>Liliopsida</taxon>
        <taxon>Poales</taxon>
        <taxon>Poaceae</taxon>
        <taxon>PACMAD clade</taxon>
        <taxon>Panicoideae</taxon>
        <taxon>Andropogonodae</taxon>
        <taxon>Andropogoneae</taxon>
        <taxon>Tripsacinae</taxon>
        <taxon>Zea</taxon>
    </lineage>
</organism>
<sequence length="25" mass="2687">MQSSDLVFLSTSTLLCPFASGIKIK</sequence>
<accession>A0A3L6DHZ7</accession>
<dbReference type="Proteomes" id="UP000251960">
    <property type="component" value="Chromosome 9"/>
</dbReference>